<dbReference type="AlphaFoldDB" id="A0A164S8J9"/>
<proteinExistence type="predicted"/>
<dbReference type="Proteomes" id="UP000076722">
    <property type="component" value="Unassembled WGS sequence"/>
</dbReference>
<dbReference type="EMBL" id="KV419416">
    <property type="protein sequence ID" value="KZS91244.1"/>
    <property type="molecule type" value="Genomic_DNA"/>
</dbReference>
<dbReference type="OrthoDB" id="1068471at2759"/>
<dbReference type="STRING" id="1314777.A0A164S8J9"/>
<keyword evidence="2" id="KW-1185">Reference proteome</keyword>
<reference evidence="1 2" key="1">
    <citation type="journal article" date="2016" name="Mol. Biol. Evol.">
        <title>Comparative Genomics of Early-Diverging Mushroom-Forming Fungi Provides Insights into the Origins of Lignocellulose Decay Capabilities.</title>
        <authorList>
            <person name="Nagy L.G."/>
            <person name="Riley R."/>
            <person name="Tritt A."/>
            <person name="Adam C."/>
            <person name="Daum C."/>
            <person name="Floudas D."/>
            <person name="Sun H."/>
            <person name="Yadav J.S."/>
            <person name="Pangilinan J."/>
            <person name="Larsson K.H."/>
            <person name="Matsuura K."/>
            <person name="Barry K."/>
            <person name="Labutti K."/>
            <person name="Kuo R."/>
            <person name="Ohm R.A."/>
            <person name="Bhattacharya S.S."/>
            <person name="Shirouzu T."/>
            <person name="Yoshinaga Y."/>
            <person name="Martin F.M."/>
            <person name="Grigoriev I.V."/>
            <person name="Hibbett D.S."/>
        </authorList>
    </citation>
    <scope>NUCLEOTIDE SEQUENCE [LARGE SCALE GENOMIC DNA]</scope>
    <source>
        <strain evidence="1 2">HHB9708</strain>
    </source>
</reference>
<evidence type="ECO:0000313" key="1">
    <source>
        <dbReference type="EMBL" id="KZS91244.1"/>
    </source>
</evidence>
<sequence>MSRNLSTPPGISTDLTKRAREIFSSRPQQKSIDISSGNDAQQKALIRTVKRTSSLEALIVSPRGAHWGEILNHRFGPHDKILQLAHPSRIYVQY</sequence>
<accession>A0A164S8J9</accession>
<name>A0A164S8J9_9AGAM</name>
<gene>
    <name evidence="1" type="ORF">SISNIDRAFT_166721</name>
</gene>
<protein>
    <submittedName>
        <fullName evidence="1">Uncharacterized protein</fullName>
    </submittedName>
</protein>
<organism evidence="1 2">
    <name type="scientific">Sistotremastrum niveocremeum HHB9708</name>
    <dbReference type="NCBI Taxonomy" id="1314777"/>
    <lineage>
        <taxon>Eukaryota</taxon>
        <taxon>Fungi</taxon>
        <taxon>Dikarya</taxon>
        <taxon>Basidiomycota</taxon>
        <taxon>Agaricomycotina</taxon>
        <taxon>Agaricomycetes</taxon>
        <taxon>Sistotremastrales</taxon>
        <taxon>Sistotremastraceae</taxon>
        <taxon>Sertulicium</taxon>
        <taxon>Sertulicium niveocremeum</taxon>
    </lineage>
</organism>
<evidence type="ECO:0000313" key="2">
    <source>
        <dbReference type="Proteomes" id="UP000076722"/>
    </source>
</evidence>